<name>A0ABN2T130_9ACTN</name>
<feature type="transmembrane region" description="Helical" evidence="1">
    <location>
        <begin position="68"/>
        <end position="89"/>
    </location>
</feature>
<proteinExistence type="predicted"/>
<evidence type="ECO:0000256" key="2">
    <source>
        <dbReference type="SAM" id="SignalP"/>
    </source>
</evidence>
<keyword evidence="2" id="KW-0732">Signal</keyword>
<reference evidence="3 4" key="1">
    <citation type="journal article" date="2019" name="Int. J. Syst. Evol. Microbiol.">
        <title>The Global Catalogue of Microorganisms (GCM) 10K type strain sequencing project: providing services to taxonomists for standard genome sequencing and annotation.</title>
        <authorList>
            <consortium name="The Broad Institute Genomics Platform"/>
            <consortium name="The Broad Institute Genome Sequencing Center for Infectious Disease"/>
            <person name="Wu L."/>
            <person name="Ma J."/>
        </authorList>
    </citation>
    <scope>NUCLEOTIDE SEQUENCE [LARGE SCALE GENOMIC DNA]</scope>
    <source>
        <strain evidence="3 4">JCM 15313</strain>
    </source>
</reference>
<keyword evidence="1" id="KW-0812">Transmembrane</keyword>
<evidence type="ECO:0000256" key="1">
    <source>
        <dbReference type="SAM" id="Phobius"/>
    </source>
</evidence>
<keyword evidence="1" id="KW-0472">Membrane</keyword>
<evidence type="ECO:0000313" key="3">
    <source>
        <dbReference type="EMBL" id="GAA1996147.1"/>
    </source>
</evidence>
<feature type="chain" id="PRO_5046654477" evidence="2">
    <location>
        <begin position="19"/>
        <end position="102"/>
    </location>
</feature>
<feature type="transmembrane region" description="Helical" evidence="1">
    <location>
        <begin position="42"/>
        <end position="61"/>
    </location>
</feature>
<organism evidence="3 4">
    <name type="scientific">Nocardiopsis rhodophaea</name>
    <dbReference type="NCBI Taxonomy" id="280238"/>
    <lineage>
        <taxon>Bacteria</taxon>
        <taxon>Bacillati</taxon>
        <taxon>Actinomycetota</taxon>
        <taxon>Actinomycetes</taxon>
        <taxon>Streptosporangiales</taxon>
        <taxon>Nocardiopsidaceae</taxon>
        <taxon>Nocardiopsis</taxon>
    </lineage>
</organism>
<sequence>MLAALLATAALAVTGSLACRFFTSIALEGSTGPEGLARTVAWSGTAAAVGMPIATFALAVVSPWSANWPVIVLAAVAVAAAHAVTASSARARRQCARTRVAE</sequence>
<feature type="signal peptide" evidence="2">
    <location>
        <begin position="1"/>
        <end position="18"/>
    </location>
</feature>
<dbReference type="EMBL" id="BAAAPC010000008">
    <property type="protein sequence ID" value="GAA1996147.1"/>
    <property type="molecule type" value="Genomic_DNA"/>
</dbReference>
<protein>
    <submittedName>
        <fullName evidence="3">Uncharacterized protein</fullName>
    </submittedName>
</protein>
<accession>A0ABN2T130</accession>
<comment type="caution">
    <text evidence="3">The sequence shown here is derived from an EMBL/GenBank/DDBJ whole genome shotgun (WGS) entry which is preliminary data.</text>
</comment>
<gene>
    <name evidence="3" type="ORF">GCM10009799_23420</name>
</gene>
<evidence type="ECO:0000313" key="4">
    <source>
        <dbReference type="Proteomes" id="UP001501585"/>
    </source>
</evidence>
<dbReference type="Proteomes" id="UP001501585">
    <property type="component" value="Unassembled WGS sequence"/>
</dbReference>
<keyword evidence="1" id="KW-1133">Transmembrane helix</keyword>
<keyword evidence="4" id="KW-1185">Reference proteome</keyword>